<protein>
    <recommendedName>
        <fullName evidence="3">WD_REPEATS_REGION domain-containing protein</fullName>
    </recommendedName>
</protein>
<dbReference type="Proteomes" id="UP000050795">
    <property type="component" value="Unassembled WGS sequence"/>
</dbReference>
<accession>A0AA85K8T4</accession>
<name>A0AA85K8T4_TRIRE</name>
<dbReference type="InterPro" id="IPR001680">
    <property type="entry name" value="WD40_rpt"/>
</dbReference>
<organism evidence="1 2">
    <name type="scientific">Trichobilharzia regenti</name>
    <name type="common">Nasal bird schistosome</name>
    <dbReference type="NCBI Taxonomy" id="157069"/>
    <lineage>
        <taxon>Eukaryota</taxon>
        <taxon>Metazoa</taxon>
        <taxon>Spiralia</taxon>
        <taxon>Lophotrochozoa</taxon>
        <taxon>Platyhelminthes</taxon>
        <taxon>Trematoda</taxon>
        <taxon>Digenea</taxon>
        <taxon>Strigeidida</taxon>
        <taxon>Schistosomatoidea</taxon>
        <taxon>Schistosomatidae</taxon>
        <taxon>Trichobilharzia</taxon>
    </lineage>
</organism>
<dbReference type="GO" id="GO:0031464">
    <property type="term" value="C:Cul4A-RING E3 ubiquitin ligase complex"/>
    <property type="evidence" value="ECO:0007669"/>
    <property type="project" value="TreeGrafter"/>
</dbReference>
<keyword evidence="1" id="KW-1185">Reference proteome</keyword>
<dbReference type="InterPro" id="IPR015943">
    <property type="entry name" value="WD40/YVTN_repeat-like_dom_sf"/>
</dbReference>
<dbReference type="GO" id="GO:0006283">
    <property type="term" value="P:transcription-coupled nucleotide-excision repair"/>
    <property type="evidence" value="ECO:0007669"/>
    <property type="project" value="InterPro"/>
</dbReference>
<dbReference type="GO" id="GO:0000209">
    <property type="term" value="P:protein polyubiquitination"/>
    <property type="evidence" value="ECO:0007669"/>
    <property type="project" value="TreeGrafter"/>
</dbReference>
<dbReference type="SMART" id="SM00320">
    <property type="entry name" value="WD40"/>
    <property type="match status" value="5"/>
</dbReference>
<dbReference type="InterPro" id="IPR042238">
    <property type="entry name" value="Rad28/ERCC8/Ckn1/ATCSA-1"/>
</dbReference>
<dbReference type="PANTHER" id="PTHR46202:SF1">
    <property type="entry name" value="DNA EXCISION REPAIR PROTEIN ERCC-8"/>
    <property type="match status" value="1"/>
</dbReference>
<evidence type="ECO:0000313" key="1">
    <source>
        <dbReference type="Proteomes" id="UP000050795"/>
    </source>
</evidence>
<dbReference type="Gene3D" id="2.130.10.10">
    <property type="entry name" value="YVTN repeat-like/Quinoprotein amine dehydrogenase"/>
    <property type="match status" value="1"/>
</dbReference>
<dbReference type="PANTHER" id="PTHR46202">
    <property type="entry name" value="DNA EXCISION REPAIR PROTEIN ERCC-8"/>
    <property type="match status" value="1"/>
</dbReference>
<proteinExistence type="predicted"/>
<evidence type="ECO:0000313" key="2">
    <source>
        <dbReference type="WBParaSite" id="TREG1_6920.1"/>
    </source>
</evidence>
<sequence length="431" mass="47719">MYSICRRSKMPNIDLLVYKYRSTYLWNRIQEVDVDHRVQFDFESKICLCDMALDTVESRLLLVATQDGFMRIFDVESPYMGCADSVLHKSVASLRNSPCQESMNSAIKHFPIMCVQWYPVDSGAFVSASLDKVFGIWDTVRLECVTSIRFPQSLTWLSMSPVSCYHNLIAISLGTCSGDHNSRAVLVDPRVGSTVSTLLGGHSQLGLTQVVWSTRASYTLVTGGRDGKILYWDIRFPLKPVYSLDKESGSQSDLAYSPEASAYSGPVYGLTFSPDGLHLISWGGSGSTLDSSCLRIWTSGPGDSEGPTKIPLPRPVNFGNVIQNSCNSHLANSQVRNIHSPQSNILPMRLAVTSGSTGDLWGAPPLCVFVPVRNRLLIASATKLDSSTRFITRHFSKIRSCVWNNRLMELYTCGVDGNLFTWPVSPLAKQE</sequence>
<evidence type="ECO:0008006" key="3">
    <source>
        <dbReference type="Google" id="ProtNLM"/>
    </source>
</evidence>
<dbReference type="InterPro" id="IPR036322">
    <property type="entry name" value="WD40_repeat_dom_sf"/>
</dbReference>
<dbReference type="AlphaFoldDB" id="A0AA85K8T4"/>
<dbReference type="GO" id="GO:0000109">
    <property type="term" value="C:nucleotide-excision repair complex"/>
    <property type="evidence" value="ECO:0007669"/>
    <property type="project" value="TreeGrafter"/>
</dbReference>
<dbReference type="SUPFAM" id="SSF50978">
    <property type="entry name" value="WD40 repeat-like"/>
    <property type="match status" value="1"/>
</dbReference>
<reference evidence="1" key="1">
    <citation type="submission" date="2022-06" db="EMBL/GenBank/DDBJ databases">
        <authorList>
            <person name="Berger JAMES D."/>
            <person name="Berger JAMES D."/>
        </authorList>
    </citation>
    <scope>NUCLEOTIDE SEQUENCE [LARGE SCALE GENOMIC DNA]</scope>
</reference>
<dbReference type="WBParaSite" id="TREG1_6920.1">
    <property type="protein sequence ID" value="TREG1_6920.1"/>
    <property type="gene ID" value="TREG1_6920"/>
</dbReference>
<dbReference type="GO" id="GO:0043161">
    <property type="term" value="P:proteasome-mediated ubiquitin-dependent protein catabolic process"/>
    <property type="evidence" value="ECO:0007669"/>
    <property type="project" value="TreeGrafter"/>
</dbReference>
<dbReference type="Pfam" id="PF00400">
    <property type="entry name" value="WD40"/>
    <property type="match status" value="1"/>
</dbReference>
<reference evidence="2" key="2">
    <citation type="submission" date="2023-11" db="UniProtKB">
        <authorList>
            <consortium name="WormBaseParasite"/>
        </authorList>
    </citation>
    <scope>IDENTIFICATION</scope>
</reference>